<dbReference type="PROSITE" id="PS00645">
    <property type="entry name" value="COMPLEX1_51K_2"/>
    <property type="match status" value="1"/>
</dbReference>
<comment type="similarity">
    <text evidence="1">Belongs to the complex I 51 kDa subunit family.</text>
</comment>
<dbReference type="SUPFAM" id="SSF52833">
    <property type="entry name" value="Thioredoxin-like"/>
    <property type="match status" value="1"/>
</dbReference>
<dbReference type="InterPro" id="IPR037207">
    <property type="entry name" value="Nuop51_4Fe4S-bd_sf"/>
</dbReference>
<evidence type="ECO:0000313" key="7">
    <source>
        <dbReference type="EMBL" id="AIG76261.1"/>
    </source>
</evidence>
<reference evidence="7 8" key="1">
    <citation type="journal article" date="2014" name="J. Biotechnol.">
        <title>Complete genome sequence of the actinobacterium Amycolatopsis japonica MG417-CF17(T) (=DSM 44213T) producing (S,S)-N,N'-ethylenediaminedisuccinic acid.</title>
        <authorList>
            <person name="Stegmann E."/>
            <person name="Albersmeier A."/>
            <person name="Spohn M."/>
            <person name="Gert H."/>
            <person name="Weber T."/>
            <person name="Wohlleben W."/>
            <person name="Kalinowski J."/>
            <person name="Ruckert C."/>
        </authorList>
    </citation>
    <scope>NUCLEOTIDE SEQUENCE [LARGE SCALE GENOMIC DNA]</scope>
    <source>
        <strain evidence="8">MG417-CF17 (DSM 44213)</strain>
    </source>
</reference>
<dbReference type="InterPro" id="IPR011538">
    <property type="entry name" value="Nuo51_FMN-bd"/>
</dbReference>
<dbReference type="InterPro" id="IPR019575">
    <property type="entry name" value="Nuop51_4Fe4S-bd"/>
</dbReference>
<dbReference type="Gene3D" id="3.40.50.11540">
    <property type="entry name" value="NADH-ubiquinone oxidoreductase 51kDa subunit"/>
    <property type="match status" value="1"/>
</dbReference>
<keyword evidence="8" id="KW-1185">Reference proteome</keyword>
<name>A0A075UV48_9PSEU</name>
<evidence type="ECO:0000259" key="6">
    <source>
        <dbReference type="SMART" id="SM00928"/>
    </source>
</evidence>
<dbReference type="Gene3D" id="1.20.1440.230">
    <property type="entry name" value="NADH-ubiquinone oxidoreductase 51kDa subunit, iron-sulphur binding domain"/>
    <property type="match status" value="1"/>
</dbReference>
<evidence type="ECO:0000256" key="3">
    <source>
        <dbReference type="ARBA" id="ARBA00022723"/>
    </source>
</evidence>
<evidence type="ECO:0000256" key="4">
    <source>
        <dbReference type="ARBA" id="ARBA00023004"/>
    </source>
</evidence>
<protein>
    <recommendedName>
        <fullName evidence="6">NADH-ubiquinone oxidoreductase 51kDa subunit iron-sulphur binding domain-containing protein</fullName>
    </recommendedName>
</protein>
<dbReference type="eggNOG" id="COG1894">
    <property type="taxonomic scope" value="Bacteria"/>
</dbReference>
<dbReference type="SMART" id="SM00928">
    <property type="entry name" value="NADH_4Fe-4S"/>
    <property type="match status" value="1"/>
</dbReference>
<dbReference type="InterPro" id="IPR019554">
    <property type="entry name" value="Soluble_ligand-bd"/>
</dbReference>
<dbReference type="AlphaFoldDB" id="A0A075UV48"/>
<dbReference type="Pfam" id="PF10589">
    <property type="entry name" value="NADH_4Fe-4S"/>
    <property type="match status" value="1"/>
</dbReference>
<dbReference type="GO" id="GO:0008137">
    <property type="term" value="F:NADH dehydrogenase (ubiquinone) activity"/>
    <property type="evidence" value="ECO:0007669"/>
    <property type="project" value="InterPro"/>
</dbReference>
<proteinExistence type="inferred from homology"/>
<gene>
    <name evidence="7" type="ORF">AJAP_16965</name>
</gene>
<dbReference type="GO" id="GO:0010181">
    <property type="term" value="F:FMN binding"/>
    <property type="evidence" value="ECO:0007669"/>
    <property type="project" value="InterPro"/>
</dbReference>
<dbReference type="Pfam" id="PF10531">
    <property type="entry name" value="SLBB"/>
    <property type="match status" value="1"/>
</dbReference>
<dbReference type="PANTHER" id="PTHR43578">
    <property type="entry name" value="NADH-QUINONE OXIDOREDUCTASE SUBUNIT F"/>
    <property type="match status" value="1"/>
</dbReference>
<dbReference type="KEGG" id="aja:AJAP_16965"/>
<keyword evidence="5" id="KW-0411">Iron-sulfur</keyword>
<dbReference type="FunFam" id="3.40.50.11540:FF:000001">
    <property type="entry name" value="NADH dehydrogenase [ubiquinone] flavoprotein 1, mitochondrial"/>
    <property type="match status" value="1"/>
</dbReference>
<dbReference type="EMBL" id="CP008953">
    <property type="protein sequence ID" value="AIG76261.1"/>
    <property type="molecule type" value="Genomic_DNA"/>
</dbReference>
<dbReference type="Proteomes" id="UP000028492">
    <property type="component" value="Chromosome"/>
</dbReference>
<sequence>MDLRFLNAEPTDAERHAVDALGAGSRDQLLPALHAVNDRVGWISQGALNHICRRLNVPPAEAYGVASFYALFSLKERPPRVVHVCTDLACRVNGAEAVTEAFDAAGIGWHRSPCLGVCERAPAALAFEAGDPAEGRLLAPATPSEITREPSTWEEAPVSVPQQGGPGLRLLRRVGVVEPESLDAYRAAGGYAALRNALLLGPAGVIREVTDSGLMGRGGAAFPTGRKWDAAARQPERTRYLVCNADESEPGTFKDRVLIEGDPFALVEAMTIAAFAIGAQKGYVYLRGEYPRALKTLRNAIDVARERGFLGENIMGRQGFSFDIEIRRGAGAYICGEETAIFNSIEGYRGEPRSKPPFPVEKGLFGKPTVVNNVETLVNIPLILTEGCEAYRRIGTERSTGPKLFCLSGNVRRPGVYEVPFGTTLGELLELAGGVPEGRELRAVLLGGAAGGFVRPDETTLPLTMEDARAAGATLGSGVVLALDDQADLGGFLVRIAAFFRDESCGQCVPCRIGTVRQEEALHRIVGGRKLGTGGDDLALLREVGQVMRDSSICGLGQTAWNAIESAIDRLGALEERS</sequence>
<dbReference type="Pfam" id="PF01257">
    <property type="entry name" value="2Fe-2S_thioredx"/>
    <property type="match status" value="1"/>
</dbReference>
<dbReference type="GO" id="GO:0046872">
    <property type="term" value="F:metal ion binding"/>
    <property type="evidence" value="ECO:0007669"/>
    <property type="project" value="UniProtKB-KW"/>
</dbReference>
<feature type="domain" description="NADH-ubiquinone oxidoreductase 51kDa subunit iron-sulphur binding" evidence="6">
    <location>
        <begin position="490"/>
        <end position="537"/>
    </location>
</feature>
<evidence type="ECO:0000313" key="8">
    <source>
        <dbReference type="Proteomes" id="UP000028492"/>
    </source>
</evidence>
<evidence type="ECO:0000256" key="2">
    <source>
        <dbReference type="ARBA" id="ARBA00022485"/>
    </source>
</evidence>
<dbReference type="InterPro" id="IPR041921">
    <property type="entry name" value="NuoE_N"/>
</dbReference>
<dbReference type="GO" id="GO:0051539">
    <property type="term" value="F:4 iron, 4 sulfur cluster binding"/>
    <property type="evidence" value="ECO:0007669"/>
    <property type="project" value="UniProtKB-KW"/>
</dbReference>
<evidence type="ECO:0000256" key="1">
    <source>
        <dbReference type="ARBA" id="ARBA00007523"/>
    </source>
</evidence>
<dbReference type="SUPFAM" id="SSF142984">
    <property type="entry name" value="Nqo1 middle domain-like"/>
    <property type="match status" value="1"/>
</dbReference>
<dbReference type="SUPFAM" id="SSF142019">
    <property type="entry name" value="Nqo1 FMN-binding domain-like"/>
    <property type="match status" value="1"/>
</dbReference>
<dbReference type="Pfam" id="PF01512">
    <property type="entry name" value="Complex1_51K"/>
    <property type="match status" value="1"/>
</dbReference>
<dbReference type="Gene3D" id="1.10.10.1590">
    <property type="entry name" value="NADH-quinone oxidoreductase subunit E"/>
    <property type="match status" value="1"/>
</dbReference>
<dbReference type="PANTHER" id="PTHR43578:SF3">
    <property type="entry name" value="NADH-QUINONE OXIDOREDUCTASE SUBUNIT F"/>
    <property type="match status" value="1"/>
</dbReference>
<dbReference type="RefSeq" id="WP_038512633.1">
    <property type="nucleotide sequence ID" value="NZ_CP008953.1"/>
</dbReference>
<keyword evidence="4" id="KW-0408">Iron</keyword>
<evidence type="ECO:0000256" key="5">
    <source>
        <dbReference type="ARBA" id="ARBA00023014"/>
    </source>
</evidence>
<dbReference type="InterPro" id="IPR036249">
    <property type="entry name" value="Thioredoxin-like_sf"/>
</dbReference>
<dbReference type="Gene3D" id="3.10.20.600">
    <property type="match status" value="1"/>
</dbReference>
<accession>A0A075UV48</accession>
<dbReference type="InterPro" id="IPR037225">
    <property type="entry name" value="Nuo51_FMN-bd_sf"/>
</dbReference>
<organism evidence="7 8">
    <name type="scientific">Amycolatopsis japonica</name>
    <dbReference type="NCBI Taxonomy" id="208439"/>
    <lineage>
        <taxon>Bacteria</taxon>
        <taxon>Bacillati</taxon>
        <taxon>Actinomycetota</taxon>
        <taxon>Actinomycetes</taxon>
        <taxon>Pseudonocardiales</taxon>
        <taxon>Pseudonocardiaceae</taxon>
        <taxon>Amycolatopsis</taxon>
        <taxon>Amycolatopsis japonica group</taxon>
    </lineage>
</organism>
<dbReference type="InterPro" id="IPR001949">
    <property type="entry name" value="NADH-UbQ_OxRdtase_51kDa_CS"/>
</dbReference>
<dbReference type="STRING" id="208439.AJAP_16965"/>
<keyword evidence="3" id="KW-0479">Metal-binding</keyword>
<dbReference type="SUPFAM" id="SSF140490">
    <property type="entry name" value="Nqo1C-terminal domain-like"/>
    <property type="match status" value="1"/>
</dbReference>
<dbReference type="Gene3D" id="6.10.250.1450">
    <property type="match status" value="1"/>
</dbReference>
<keyword evidence="2" id="KW-0004">4Fe-4S</keyword>
<dbReference type="HOGENOM" id="CLU_014881_3_1_11"/>